<keyword evidence="2" id="KW-1185">Reference proteome</keyword>
<reference evidence="1 2" key="1">
    <citation type="submission" date="2018-05" db="EMBL/GenBank/DDBJ databases">
        <title>Complete genome sequence of Arcticibacterium luteifluviistationis SM1504T, a cytophagaceae bacterium isolated from Arctic surface seawater.</title>
        <authorList>
            <person name="Li Y."/>
            <person name="Qin Q.-L."/>
        </authorList>
    </citation>
    <scope>NUCLEOTIDE SEQUENCE [LARGE SCALE GENOMIC DNA]</scope>
    <source>
        <strain evidence="1 2">SM1504</strain>
    </source>
</reference>
<proteinExistence type="predicted"/>
<protein>
    <submittedName>
        <fullName evidence="1">Uncharacterized protein</fullName>
    </submittedName>
</protein>
<evidence type="ECO:0000313" key="2">
    <source>
        <dbReference type="Proteomes" id="UP000249873"/>
    </source>
</evidence>
<organism evidence="1 2">
    <name type="scientific">Arcticibacterium luteifluviistationis</name>
    <dbReference type="NCBI Taxonomy" id="1784714"/>
    <lineage>
        <taxon>Bacteria</taxon>
        <taxon>Pseudomonadati</taxon>
        <taxon>Bacteroidota</taxon>
        <taxon>Cytophagia</taxon>
        <taxon>Cytophagales</taxon>
        <taxon>Leadbetterellaceae</taxon>
        <taxon>Arcticibacterium</taxon>
    </lineage>
</organism>
<dbReference type="EMBL" id="CP029480">
    <property type="protein sequence ID" value="AWW00364.1"/>
    <property type="molecule type" value="Genomic_DNA"/>
</dbReference>
<accession>A0A2Z4GHS0</accession>
<name>A0A2Z4GHS0_9BACT</name>
<evidence type="ECO:0000313" key="1">
    <source>
        <dbReference type="EMBL" id="AWW00364.1"/>
    </source>
</evidence>
<sequence>MKKKLILKKKRRHGPSFLKLHFVKLFVSIVLTTQMSAFNIKEMLLEDEVLIKLKANNYLTYKWNRL</sequence>
<dbReference type="Proteomes" id="UP000249873">
    <property type="component" value="Chromosome"/>
</dbReference>
<gene>
    <name evidence="1" type="ORF">DJ013_20175</name>
</gene>
<dbReference type="KEGG" id="als:DJ013_20175"/>
<dbReference type="AlphaFoldDB" id="A0A2Z4GHS0"/>